<reference evidence="1" key="1">
    <citation type="submission" date="2015-05" db="EMBL/GenBank/DDBJ databases">
        <title>The complete genome of Altererythrobacter atlanticus strain 26DY36.</title>
        <authorList>
            <person name="Wu Y.-H."/>
            <person name="Cheng H."/>
            <person name="Wu X.-W."/>
        </authorList>
    </citation>
    <scope>NUCLEOTIDE SEQUENCE [LARGE SCALE GENOMIC DNA]</scope>
    <source>
        <strain evidence="1">26DY36</strain>
    </source>
</reference>
<dbReference type="AlphaFoldDB" id="A0A0F7KTH6"/>
<dbReference type="OrthoDB" id="9851368at2"/>
<proteinExistence type="predicted"/>
<dbReference type="PATRIC" id="fig|1267766.3.peg.1517"/>
<name>A0A0F7KTH6_9SPHN</name>
<dbReference type="EMBL" id="CP011452">
    <property type="protein sequence ID" value="AKH42547.1"/>
    <property type="molecule type" value="Genomic_DNA"/>
</dbReference>
<organism evidence="1 2">
    <name type="scientific">Croceibacterium atlanticum</name>
    <dbReference type="NCBI Taxonomy" id="1267766"/>
    <lineage>
        <taxon>Bacteria</taxon>
        <taxon>Pseudomonadati</taxon>
        <taxon>Pseudomonadota</taxon>
        <taxon>Alphaproteobacteria</taxon>
        <taxon>Sphingomonadales</taxon>
        <taxon>Erythrobacteraceae</taxon>
        <taxon>Croceibacterium</taxon>
    </lineage>
</organism>
<dbReference type="KEGG" id="aay:WYH_01508"/>
<evidence type="ECO:0000313" key="1">
    <source>
        <dbReference type="EMBL" id="AKH42547.1"/>
    </source>
</evidence>
<protein>
    <submittedName>
        <fullName evidence="1">Uncharacterized protein</fullName>
    </submittedName>
</protein>
<dbReference type="STRING" id="1267766.WYH_01508"/>
<evidence type="ECO:0000313" key="2">
    <source>
        <dbReference type="Proteomes" id="UP000034392"/>
    </source>
</evidence>
<accession>A0A0F7KTH6</accession>
<dbReference type="RefSeq" id="WP_156320088.1">
    <property type="nucleotide sequence ID" value="NZ_CP011452.2"/>
</dbReference>
<gene>
    <name evidence="1" type="ORF">WYH_01508</name>
</gene>
<dbReference type="Proteomes" id="UP000034392">
    <property type="component" value="Chromosome"/>
</dbReference>
<sequence>MSRSVLFAAATVCFLAVAFTFTTGMRSGMGRERPDVAAWFSADEGLWGFTETYTSGPAGPFEVGESRDAVRAKIAGFHPDPAALDDGSDRWNVSVPAESGGSITYAISFANDQVTALEPHYSVFASK</sequence>
<keyword evidence="2" id="KW-1185">Reference proteome</keyword>